<name>G0NVL7_CAEBE</name>
<protein>
    <recommendedName>
        <fullName evidence="1">3'-5' exonuclease domain-containing protein</fullName>
    </recommendedName>
</protein>
<dbReference type="EMBL" id="GL379957">
    <property type="protein sequence ID" value="EGT38433.1"/>
    <property type="molecule type" value="Genomic_DNA"/>
</dbReference>
<dbReference type="Proteomes" id="UP000008068">
    <property type="component" value="Unassembled WGS sequence"/>
</dbReference>
<evidence type="ECO:0000313" key="3">
    <source>
        <dbReference type="Proteomes" id="UP000008068"/>
    </source>
</evidence>
<dbReference type="OrthoDB" id="5844743at2759"/>
<dbReference type="InterPro" id="IPR012337">
    <property type="entry name" value="RNaseH-like_sf"/>
</dbReference>
<organism evidence="3">
    <name type="scientific">Caenorhabditis brenneri</name>
    <name type="common">Nematode worm</name>
    <dbReference type="NCBI Taxonomy" id="135651"/>
    <lineage>
        <taxon>Eukaryota</taxon>
        <taxon>Metazoa</taxon>
        <taxon>Ecdysozoa</taxon>
        <taxon>Nematoda</taxon>
        <taxon>Chromadorea</taxon>
        <taxon>Rhabditida</taxon>
        <taxon>Rhabditina</taxon>
        <taxon>Rhabditomorpha</taxon>
        <taxon>Rhabditoidea</taxon>
        <taxon>Rhabditidae</taxon>
        <taxon>Peloderinae</taxon>
        <taxon>Caenorhabditis</taxon>
    </lineage>
</organism>
<accession>G0NVL7</accession>
<dbReference type="GO" id="GO:0003676">
    <property type="term" value="F:nucleic acid binding"/>
    <property type="evidence" value="ECO:0007669"/>
    <property type="project" value="InterPro"/>
</dbReference>
<dbReference type="GO" id="GO:0006139">
    <property type="term" value="P:nucleobase-containing compound metabolic process"/>
    <property type="evidence" value="ECO:0007669"/>
    <property type="project" value="InterPro"/>
</dbReference>
<dbReference type="HOGENOM" id="CLU_054835_0_0_1"/>
<keyword evidence="3" id="KW-1185">Reference proteome</keyword>
<dbReference type="InterPro" id="IPR036397">
    <property type="entry name" value="RNaseH_sf"/>
</dbReference>
<evidence type="ECO:0000259" key="1">
    <source>
        <dbReference type="Pfam" id="PF01612"/>
    </source>
</evidence>
<dbReference type="STRING" id="135651.G0NVL7"/>
<dbReference type="InterPro" id="IPR002562">
    <property type="entry name" value="3'-5'_exonuclease_dom"/>
</dbReference>
<sequence length="303" mass="35666">MSPPHEYVDQQIRKFVKKFLNDEKDFDLTTASDLVKYGSSKGPYPRFRAQRIWGSLGRFFERVHPSAEFRDAIHVNLFSARIDRREITELLGDVASHIPPKLNYPHFRNGRIRIITCNEKELEWIDILSDFRKPSSHPIYFDTEGLYSKRRFGCDIAALTFYDVDQKKVLIIRINRFNCQDYRQVQAEIRGLAITRTFAVFGLEPFLHNLVDIKKIYNCQRMFGECQRSLKDMCAEIGLMVYKGQTMSNWGRNHLRHDQKQYAAMDAVALRYLHKDQIKRGDLLNGNYSDLLEEEEDDEGEWP</sequence>
<proteinExistence type="predicted"/>
<dbReference type="Pfam" id="PF01612">
    <property type="entry name" value="DNA_pol_A_exo1"/>
    <property type="match status" value="1"/>
</dbReference>
<gene>
    <name evidence="2" type="ORF">CAEBREN_18507</name>
</gene>
<dbReference type="InParanoid" id="G0NVL7"/>
<reference evidence="3" key="1">
    <citation type="submission" date="2011-07" db="EMBL/GenBank/DDBJ databases">
        <authorList>
            <consortium name="Caenorhabditis brenneri Sequencing and Analysis Consortium"/>
            <person name="Wilson R.K."/>
        </authorList>
    </citation>
    <scope>NUCLEOTIDE SEQUENCE [LARGE SCALE GENOMIC DNA]</scope>
    <source>
        <strain evidence="3">PB2801</strain>
    </source>
</reference>
<dbReference type="GO" id="GO:0008408">
    <property type="term" value="F:3'-5' exonuclease activity"/>
    <property type="evidence" value="ECO:0007669"/>
    <property type="project" value="InterPro"/>
</dbReference>
<dbReference type="Gene3D" id="3.30.420.10">
    <property type="entry name" value="Ribonuclease H-like superfamily/Ribonuclease H"/>
    <property type="match status" value="1"/>
</dbReference>
<dbReference type="SUPFAM" id="SSF53098">
    <property type="entry name" value="Ribonuclease H-like"/>
    <property type="match status" value="1"/>
</dbReference>
<feature type="domain" description="3'-5' exonuclease" evidence="1">
    <location>
        <begin position="218"/>
        <end position="275"/>
    </location>
</feature>
<evidence type="ECO:0000313" key="2">
    <source>
        <dbReference type="EMBL" id="EGT38433.1"/>
    </source>
</evidence>
<dbReference type="AlphaFoldDB" id="G0NVL7"/>